<dbReference type="HOGENOM" id="CLU_027128_4_3_7"/>
<dbReference type="InterPro" id="IPR028081">
    <property type="entry name" value="Leu-bd"/>
</dbReference>
<evidence type="ECO:0000313" key="7">
    <source>
        <dbReference type="EMBL" id="AFM27955.1"/>
    </source>
</evidence>
<sequence>MKTRGCILFICLTLVLLTLGTMTQGFAQTPDKIKVGLMFGLTGPASPIGPVQSKGAEMAIKEINAAGGVKLGGKQIPIEAVVRDDETKGDVAVRRFKELRNEDKVVGLIGSTFAAIAKALNNQVVNEPLLYITTCVAPIEMFEKKELAPSTFGIHGSAYAIGYSGAAYIANNLKPKKVYFLAPAYAFGRDQYAGAKAAFEKYKIEVVYDEAPVQTADYTPYIQKIAEAKPDVCMMAQWGTGAISVLKQAHELGLKNKTKIWFNWMTNVFGSGVPAEALEGVYSLMSWYWNLEGFQDAEVVKAGKTFVDQYEKMYGEPPDPYAGMTYVACKELVRGIELAQSTDPKKIAEAIMKKPEFASMKGPGTWREDHQPVFKYGAFVVVGKGPGERKSKWDLVKVIGAYTGDDYLPSLKSEGY</sequence>
<keyword evidence="8" id="KW-1185">Reference proteome</keyword>
<feature type="chain" id="PRO_5003687513" evidence="5">
    <location>
        <begin position="28"/>
        <end position="416"/>
    </location>
</feature>
<comment type="similarity">
    <text evidence="1">Belongs to the leucine-binding protein family.</text>
</comment>
<dbReference type="Proteomes" id="UP000006055">
    <property type="component" value="Chromosome"/>
</dbReference>
<proteinExistence type="inferred from homology"/>
<feature type="signal peptide" evidence="5">
    <location>
        <begin position="1"/>
        <end position="27"/>
    </location>
</feature>
<dbReference type="KEGG" id="dti:Desti_5367"/>
<evidence type="ECO:0000256" key="5">
    <source>
        <dbReference type="SAM" id="SignalP"/>
    </source>
</evidence>
<dbReference type="InterPro" id="IPR000709">
    <property type="entry name" value="Leu_Ile_Val-bd"/>
</dbReference>
<protein>
    <submittedName>
        <fullName evidence="7">Amino acid/amide ABC transporter substrate-binding protein, HAAT family</fullName>
    </submittedName>
</protein>
<accession>I4CEG4</accession>
<evidence type="ECO:0000256" key="1">
    <source>
        <dbReference type="ARBA" id="ARBA00010062"/>
    </source>
</evidence>
<feature type="domain" description="Leucine-binding protein" evidence="6">
    <location>
        <begin position="32"/>
        <end position="382"/>
    </location>
</feature>
<evidence type="ECO:0000256" key="3">
    <source>
        <dbReference type="ARBA" id="ARBA00022729"/>
    </source>
</evidence>
<reference evidence="8" key="1">
    <citation type="submission" date="2012-06" db="EMBL/GenBank/DDBJ databases">
        <title>Complete sequence of chromosome of Desulfomonile tiedjei DSM 6799.</title>
        <authorList>
            <person name="Lucas S."/>
            <person name="Copeland A."/>
            <person name="Lapidus A."/>
            <person name="Glavina del Rio T."/>
            <person name="Dalin E."/>
            <person name="Tice H."/>
            <person name="Bruce D."/>
            <person name="Goodwin L."/>
            <person name="Pitluck S."/>
            <person name="Peters L."/>
            <person name="Ovchinnikova G."/>
            <person name="Zeytun A."/>
            <person name="Lu M."/>
            <person name="Kyrpides N."/>
            <person name="Mavromatis K."/>
            <person name="Ivanova N."/>
            <person name="Brettin T."/>
            <person name="Detter J.C."/>
            <person name="Han C."/>
            <person name="Larimer F."/>
            <person name="Land M."/>
            <person name="Hauser L."/>
            <person name="Markowitz V."/>
            <person name="Cheng J.-F."/>
            <person name="Hugenholtz P."/>
            <person name="Woyke T."/>
            <person name="Wu D."/>
            <person name="Spring S."/>
            <person name="Schroeder M."/>
            <person name="Brambilla E."/>
            <person name="Klenk H.-P."/>
            <person name="Eisen J.A."/>
        </authorList>
    </citation>
    <scope>NUCLEOTIDE SEQUENCE [LARGE SCALE GENOMIC DNA]</scope>
    <source>
        <strain evidence="8">ATCC 49306 / DSM 6799 / DCB-1</strain>
    </source>
</reference>
<gene>
    <name evidence="7" type="ordered locus">Desti_5367</name>
</gene>
<dbReference type="eggNOG" id="COG0683">
    <property type="taxonomic scope" value="Bacteria"/>
</dbReference>
<dbReference type="PANTHER" id="PTHR30483">
    <property type="entry name" value="LEUCINE-SPECIFIC-BINDING PROTEIN"/>
    <property type="match status" value="1"/>
</dbReference>
<dbReference type="AlphaFoldDB" id="I4CEG4"/>
<dbReference type="Pfam" id="PF13458">
    <property type="entry name" value="Peripla_BP_6"/>
    <property type="match status" value="1"/>
</dbReference>
<dbReference type="STRING" id="706587.Desti_5367"/>
<evidence type="ECO:0000259" key="6">
    <source>
        <dbReference type="Pfam" id="PF13458"/>
    </source>
</evidence>
<dbReference type="PANTHER" id="PTHR30483:SF6">
    <property type="entry name" value="PERIPLASMIC BINDING PROTEIN OF ABC TRANSPORTER FOR NATURAL AMINO ACIDS"/>
    <property type="match status" value="1"/>
</dbReference>
<dbReference type="EMBL" id="CP003360">
    <property type="protein sequence ID" value="AFM27955.1"/>
    <property type="molecule type" value="Genomic_DNA"/>
</dbReference>
<keyword evidence="2" id="KW-0813">Transport</keyword>
<dbReference type="PRINTS" id="PR00337">
    <property type="entry name" value="LEUILEVALBP"/>
</dbReference>
<dbReference type="SUPFAM" id="SSF53822">
    <property type="entry name" value="Periplasmic binding protein-like I"/>
    <property type="match status" value="1"/>
</dbReference>
<dbReference type="InterPro" id="IPR051010">
    <property type="entry name" value="BCAA_transport"/>
</dbReference>
<evidence type="ECO:0000313" key="8">
    <source>
        <dbReference type="Proteomes" id="UP000006055"/>
    </source>
</evidence>
<dbReference type="Gene3D" id="3.40.50.2300">
    <property type="match status" value="2"/>
</dbReference>
<name>I4CEG4_DESTA</name>
<organism evidence="7 8">
    <name type="scientific">Desulfomonile tiedjei (strain ATCC 49306 / DSM 6799 / DCB-1)</name>
    <dbReference type="NCBI Taxonomy" id="706587"/>
    <lineage>
        <taxon>Bacteria</taxon>
        <taxon>Pseudomonadati</taxon>
        <taxon>Thermodesulfobacteriota</taxon>
        <taxon>Desulfomonilia</taxon>
        <taxon>Desulfomonilales</taxon>
        <taxon>Desulfomonilaceae</taxon>
        <taxon>Desulfomonile</taxon>
    </lineage>
</organism>
<evidence type="ECO:0000256" key="2">
    <source>
        <dbReference type="ARBA" id="ARBA00022448"/>
    </source>
</evidence>
<dbReference type="InterPro" id="IPR028082">
    <property type="entry name" value="Peripla_BP_I"/>
</dbReference>
<keyword evidence="4" id="KW-0029">Amino-acid transport</keyword>
<evidence type="ECO:0000256" key="4">
    <source>
        <dbReference type="ARBA" id="ARBA00022970"/>
    </source>
</evidence>
<dbReference type="GO" id="GO:0006865">
    <property type="term" value="P:amino acid transport"/>
    <property type="evidence" value="ECO:0007669"/>
    <property type="project" value="UniProtKB-KW"/>
</dbReference>
<keyword evidence="3 5" id="KW-0732">Signal</keyword>